<dbReference type="eggNOG" id="COG3745">
    <property type="taxonomic scope" value="Bacteria"/>
</dbReference>
<dbReference type="HOGENOM" id="CLU_063027_0_0_9"/>
<gene>
    <name evidence="4" type="ordered locus">Theco_4024</name>
</gene>
<dbReference type="EMBL" id="CP003256">
    <property type="protein sequence ID" value="AGA60026.1"/>
    <property type="molecule type" value="Genomic_DNA"/>
</dbReference>
<feature type="compositionally biased region" description="Polar residues" evidence="1">
    <location>
        <begin position="290"/>
        <end position="300"/>
    </location>
</feature>
<evidence type="ECO:0000259" key="3">
    <source>
        <dbReference type="SMART" id="SM00858"/>
    </source>
</evidence>
<feature type="compositionally biased region" description="Low complexity" evidence="1">
    <location>
        <begin position="308"/>
        <end position="321"/>
    </location>
</feature>
<feature type="region of interest" description="Disordered" evidence="1">
    <location>
        <begin position="277"/>
        <end position="368"/>
    </location>
</feature>
<name>L0EJR5_THECK</name>
<proteinExistence type="predicted"/>
<dbReference type="Proteomes" id="UP000010795">
    <property type="component" value="Plasmid pTHECO01"/>
</dbReference>
<keyword evidence="4" id="KW-0969">Cilium</keyword>
<keyword evidence="4" id="KW-0614">Plasmid</keyword>
<dbReference type="Pfam" id="PF08666">
    <property type="entry name" value="SAF"/>
    <property type="match status" value="1"/>
</dbReference>
<dbReference type="SMART" id="SM00858">
    <property type="entry name" value="SAF"/>
    <property type="match status" value="1"/>
</dbReference>
<dbReference type="AlphaFoldDB" id="L0EJR5"/>
<keyword evidence="5" id="KW-1185">Reference proteome</keyword>
<accession>L0EJR5</accession>
<feature type="compositionally biased region" description="Polar residues" evidence="1">
    <location>
        <begin position="357"/>
        <end position="368"/>
    </location>
</feature>
<evidence type="ECO:0000256" key="2">
    <source>
        <dbReference type="SAM" id="Phobius"/>
    </source>
</evidence>
<dbReference type="CDD" id="cd11614">
    <property type="entry name" value="SAF_CpaB_FlgA_like"/>
    <property type="match status" value="1"/>
</dbReference>
<organism evidence="4 5">
    <name type="scientific">Thermobacillus composti (strain DSM 18247 / JCM 13945 / KWC4)</name>
    <dbReference type="NCBI Taxonomy" id="717605"/>
    <lineage>
        <taxon>Bacteria</taxon>
        <taxon>Bacillati</taxon>
        <taxon>Bacillota</taxon>
        <taxon>Bacilli</taxon>
        <taxon>Bacillales</taxon>
        <taxon>Paenibacillaceae</taxon>
        <taxon>Thermobacillus</taxon>
    </lineage>
</organism>
<protein>
    <submittedName>
        <fullName evidence="4">Flagellar basal body P-ring biosynthesis protein</fullName>
    </submittedName>
</protein>
<evidence type="ECO:0000313" key="5">
    <source>
        <dbReference type="Proteomes" id="UP000010795"/>
    </source>
</evidence>
<geneLocation type="plasmid" evidence="4 5">
    <name>pTHECO01</name>
</geneLocation>
<keyword evidence="4" id="KW-0966">Cell projection</keyword>
<feature type="transmembrane region" description="Helical" evidence="2">
    <location>
        <begin position="12"/>
        <end position="34"/>
    </location>
</feature>
<dbReference type="InterPro" id="IPR013974">
    <property type="entry name" value="SAF"/>
</dbReference>
<keyword evidence="2" id="KW-0812">Transmembrane</keyword>
<dbReference type="KEGG" id="tco:Theco_4024"/>
<keyword evidence="2" id="KW-1133">Transmembrane helix</keyword>
<keyword evidence="2" id="KW-0472">Membrane</keyword>
<dbReference type="Gene3D" id="3.90.1210.10">
    <property type="entry name" value="Antifreeze-like/N-acetylneuraminic acid synthase C-terminal domain"/>
    <property type="match status" value="1"/>
</dbReference>
<feature type="domain" description="SAF" evidence="3">
    <location>
        <begin position="67"/>
        <end position="129"/>
    </location>
</feature>
<evidence type="ECO:0000313" key="4">
    <source>
        <dbReference type="EMBL" id="AGA60026.1"/>
    </source>
</evidence>
<reference evidence="5" key="1">
    <citation type="submission" date="2012-01" db="EMBL/GenBank/DDBJ databases">
        <title>Complete sequence of plasmid of Thermobacillus composti KWC4.</title>
        <authorList>
            <person name="Lucas S."/>
            <person name="Han J."/>
            <person name="Lapidus A."/>
            <person name="Cheng J.-F."/>
            <person name="Goodwin L."/>
            <person name="Pitluck S."/>
            <person name="Peters L."/>
            <person name="Ovchinnikova G."/>
            <person name="Teshima H."/>
            <person name="Detter J.C."/>
            <person name="Han C."/>
            <person name="Tapia R."/>
            <person name="Land M."/>
            <person name="Hauser L."/>
            <person name="Kyrpides N."/>
            <person name="Ivanova N."/>
            <person name="Pagani I."/>
            <person name="Anderson I."/>
            <person name="Woyke T."/>
        </authorList>
    </citation>
    <scope>NUCLEOTIDE SEQUENCE [LARGE SCALE GENOMIC DNA]</scope>
    <source>
        <strain evidence="5">DSM 18247 / JCM 13945 / KWC4</strain>
        <plasmid evidence="5">Plasmid pTHECO01</plasmid>
    </source>
</reference>
<evidence type="ECO:0000256" key="1">
    <source>
        <dbReference type="SAM" id="MobiDB-lite"/>
    </source>
</evidence>
<dbReference type="PROSITE" id="PS51257">
    <property type="entry name" value="PROKAR_LIPOPROTEIN"/>
    <property type="match status" value="1"/>
</dbReference>
<keyword evidence="4" id="KW-0282">Flagellum</keyword>
<sequence>MSVIRQRTKNLIYAGLVGVLVTALISCTLGIYGYTQFVKEKQSIRLDYEARLKEAEKYKQEQMKQKKKVLLANQDIKAGEKLTPELFTIGELPVDQVPENVIVDSEDLKGKITKIDISKNGMVLPSMLFDEGITPRDVRNAEYTMISLPTKLKKDDFIDVRINFPTGQDYIVLAKKKVKDLQNGTVWLDVNEQEILTMSSAIVDAFINDAKIYALAYVDPYMQEKPVINYPVNLKVLSLILTDPNLLRIAESELSRNARMVLEKDLAEMSAEAKQKIASARAAADQRSESNNQQPASNEMITEPTVSPPTTNQNQTIPQQPAENKPQEGTTPLPNGPSVVPSGDAPAGKKEEEIYRQSVSDSVSPEGE</sequence>